<dbReference type="OrthoDB" id="2384430at2759"/>
<name>A0A8X7CSA4_9ARAC</name>
<dbReference type="AlphaFoldDB" id="A0A8X7CSA4"/>
<organism evidence="1 2">
    <name type="scientific">Trichonephila inaurata madagascariensis</name>
    <dbReference type="NCBI Taxonomy" id="2747483"/>
    <lineage>
        <taxon>Eukaryota</taxon>
        <taxon>Metazoa</taxon>
        <taxon>Ecdysozoa</taxon>
        <taxon>Arthropoda</taxon>
        <taxon>Chelicerata</taxon>
        <taxon>Arachnida</taxon>
        <taxon>Araneae</taxon>
        <taxon>Araneomorphae</taxon>
        <taxon>Entelegynae</taxon>
        <taxon>Araneoidea</taxon>
        <taxon>Nephilidae</taxon>
        <taxon>Trichonephila</taxon>
        <taxon>Trichonephila inaurata</taxon>
    </lineage>
</organism>
<proteinExistence type="predicted"/>
<accession>A0A8X7CSA4</accession>
<evidence type="ECO:0000313" key="2">
    <source>
        <dbReference type="Proteomes" id="UP000886998"/>
    </source>
</evidence>
<comment type="caution">
    <text evidence="1">The sequence shown here is derived from an EMBL/GenBank/DDBJ whole genome shotgun (WGS) entry which is preliminary data.</text>
</comment>
<keyword evidence="2" id="KW-1185">Reference proteome</keyword>
<dbReference type="Proteomes" id="UP000886998">
    <property type="component" value="Unassembled WGS sequence"/>
</dbReference>
<sequence>MERGVSYLQKLVEFDGLRPEEEGVLAIALFYMGELCYKGIVLPKDDRMAE</sequence>
<evidence type="ECO:0000313" key="1">
    <source>
        <dbReference type="EMBL" id="GFY74782.1"/>
    </source>
</evidence>
<reference evidence="1" key="1">
    <citation type="submission" date="2020-08" db="EMBL/GenBank/DDBJ databases">
        <title>Multicomponent nature underlies the extraordinary mechanical properties of spider dragline silk.</title>
        <authorList>
            <person name="Kono N."/>
            <person name="Nakamura H."/>
            <person name="Mori M."/>
            <person name="Yoshida Y."/>
            <person name="Ohtoshi R."/>
            <person name="Malay A.D."/>
            <person name="Moran D.A.P."/>
            <person name="Tomita M."/>
            <person name="Numata K."/>
            <person name="Arakawa K."/>
        </authorList>
    </citation>
    <scope>NUCLEOTIDE SEQUENCE</scope>
</reference>
<feature type="non-terminal residue" evidence="1">
    <location>
        <position position="1"/>
    </location>
</feature>
<gene>
    <name evidence="1" type="ORF">TNIN_344121</name>
</gene>
<dbReference type="EMBL" id="BMAV01020954">
    <property type="protein sequence ID" value="GFY74782.1"/>
    <property type="molecule type" value="Genomic_DNA"/>
</dbReference>
<protein>
    <submittedName>
        <fullName evidence="1">Uncharacterized protein</fullName>
    </submittedName>
</protein>